<dbReference type="SUPFAM" id="SSF53300">
    <property type="entry name" value="vWA-like"/>
    <property type="match status" value="1"/>
</dbReference>
<evidence type="ECO:0000313" key="2">
    <source>
        <dbReference type="EMBL" id="MDA0563490.1"/>
    </source>
</evidence>
<evidence type="ECO:0000313" key="3">
    <source>
        <dbReference type="Proteomes" id="UP001140076"/>
    </source>
</evidence>
<sequence>MAERYVAPGFDPRMHAALHRLDLRVIRRLEGLLHGEHLGLRAGPGSEPAEARMYQPGEDDVRMMDWSVTARTTHPHVRDLVADRELESWTLLDLSASMDFGTVREQKREIAIGALAAVTVLTQRVGDRFGAHFLHRGRLRRWPARSGKAALMALLSTVAAAPPSGPAPPGGATLADAVDDLARARGRRGLRVVISDFLDTPPDSGPAAPATWERPLRSLAGRHQVLAVEILDPRELDLPDIGLVTMEDPETGRTREVRLTPRVRADYRQAAQAQRAAVRAGLRRCGVPHLVLRTDRDWVVDMARFVIEQRRTAHRLARHTPAVPR</sequence>
<dbReference type="AlphaFoldDB" id="A0A9X3SE89"/>
<dbReference type="EMBL" id="JAJAQC010000004">
    <property type="protein sequence ID" value="MDA0563490.1"/>
    <property type="molecule type" value="Genomic_DNA"/>
</dbReference>
<dbReference type="Gene3D" id="3.40.50.410">
    <property type="entry name" value="von Willebrand factor, type A domain"/>
    <property type="match status" value="1"/>
</dbReference>
<dbReference type="InterPro" id="IPR036465">
    <property type="entry name" value="vWFA_dom_sf"/>
</dbReference>
<dbReference type="Pfam" id="PF01882">
    <property type="entry name" value="DUF58"/>
    <property type="match status" value="1"/>
</dbReference>
<proteinExistence type="predicted"/>
<name>A0A9X3SE89_9ACTN</name>
<dbReference type="RefSeq" id="WP_270070771.1">
    <property type="nucleotide sequence ID" value="NZ_JAJAQC010000004.1"/>
</dbReference>
<dbReference type="Proteomes" id="UP001140076">
    <property type="component" value="Unassembled WGS sequence"/>
</dbReference>
<dbReference type="PANTHER" id="PTHR33608:SF6">
    <property type="entry name" value="BLL2464 PROTEIN"/>
    <property type="match status" value="1"/>
</dbReference>
<dbReference type="InterPro" id="IPR002881">
    <property type="entry name" value="DUF58"/>
</dbReference>
<feature type="domain" description="DUF58" evidence="1">
    <location>
        <begin position="50"/>
        <end position="276"/>
    </location>
</feature>
<comment type="caution">
    <text evidence="2">The sequence shown here is derived from an EMBL/GenBank/DDBJ whole genome shotgun (WGS) entry which is preliminary data.</text>
</comment>
<accession>A0A9X3SE89</accession>
<organism evidence="2 3">
    <name type="scientific">Streptomonospora mangrovi</name>
    <dbReference type="NCBI Taxonomy" id="2883123"/>
    <lineage>
        <taxon>Bacteria</taxon>
        <taxon>Bacillati</taxon>
        <taxon>Actinomycetota</taxon>
        <taxon>Actinomycetes</taxon>
        <taxon>Streptosporangiales</taxon>
        <taxon>Nocardiopsidaceae</taxon>
        <taxon>Streptomonospora</taxon>
    </lineage>
</organism>
<keyword evidence="3" id="KW-1185">Reference proteome</keyword>
<gene>
    <name evidence="2" type="ORF">LG943_03970</name>
</gene>
<evidence type="ECO:0000259" key="1">
    <source>
        <dbReference type="Pfam" id="PF01882"/>
    </source>
</evidence>
<dbReference type="PANTHER" id="PTHR33608">
    <property type="entry name" value="BLL2464 PROTEIN"/>
    <property type="match status" value="1"/>
</dbReference>
<reference evidence="2" key="1">
    <citation type="submission" date="2021-10" db="EMBL/GenBank/DDBJ databases">
        <title>Streptomonospora sp. nov., isolated from mangrove soil.</title>
        <authorList>
            <person name="Chen X."/>
            <person name="Ge X."/>
            <person name="Liu W."/>
        </authorList>
    </citation>
    <scope>NUCLEOTIDE SEQUENCE</scope>
    <source>
        <strain evidence="2">S1-112</strain>
    </source>
</reference>
<protein>
    <submittedName>
        <fullName evidence="2">DUF58 domain-containing protein</fullName>
    </submittedName>
</protein>